<sequence>MFKKDIPLSNRSKVKSSVQRGLRQKLLETYPGFEPFIEDIMPKKASLEAHRHLRSHHCLHPRPQANQNNSSPDRVTLYTIDSTPLFFQPIDGPPVLTSRLIHAYPSAIPTIQIDRGAIRFVLSGATLMAPGLTSPGGRLPDAEHALEAGQIVGVKAEGKEEICLVGMLKVGTEEIKSKGKGVVMDEGHYLGDGLWRLHLD</sequence>
<dbReference type="GeneID" id="81399923"/>
<comment type="subcellular location">
    <subcellularLocation>
        <location evidence="1 3">Cytoplasm</location>
    </subcellularLocation>
</comment>
<organism evidence="5 6">
    <name type="scientific">Penicillium bovifimosum</name>
    <dbReference type="NCBI Taxonomy" id="126998"/>
    <lineage>
        <taxon>Eukaryota</taxon>
        <taxon>Fungi</taxon>
        <taxon>Dikarya</taxon>
        <taxon>Ascomycota</taxon>
        <taxon>Pezizomycotina</taxon>
        <taxon>Eurotiomycetes</taxon>
        <taxon>Eurotiomycetidae</taxon>
        <taxon>Eurotiales</taxon>
        <taxon>Aspergillaceae</taxon>
        <taxon>Penicillium</taxon>
    </lineage>
</organism>
<dbReference type="SMART" id="SM00359">
    <property type="entry name" value="PUA"/>
    <property type="match status" value="1"/>
</dbReference>
<dbReference type="OrthoDB" id="10249667at2759"/>
<comment type="function">
    <text evidence="3">Involved in translation.</text>
</comment>
<dbReference type="RefSeq" id="XP_056525919.1">
    <property type="nucleotide sequence ID" value="XM_056660753.1"/>
</dbReference>
<evidence type="ECO:0000313" key="6">
    <source>
        <dbReference type="Proteomes" id="UP001149079"/>
    </source>
</evidence>
<keyword evidence="2 3" id="KW-0963">Cytoplasm</keyword>
<dbReference type="EMBL" id="JAPQKL010000001">
    <property type="protein sequence ID" value="KAJ5145445.1"/>
    <property type="molecule type" value="Genomic_DNA"/>
</dbReference>
<dbReference type="PANTHER" id="PTHR22798:SF0">
    <property type="entry name" value="MALIGNANT T-CELL-AMPLIFIED SEQUENCE 1"/>
    <property type="match status" value="1"/>
</dbReference>
<dbReference type="InterPro" id="IPR015947">
    <property type="entry name" value="PUA-like_sf"/>
</dbReference>
<evidence type="ECO:0000256" key="1">
    <source>
        <dbReference type="ARBA" id="ARBA00004496"/>
    </source>
</evidence>
<dbReference type="InterPro" id="IPR041366">
    <property type="entry name" value="Pre-PUA"/>
</dbReference>
<dbReference type="GO" id="GO:0001731">
    <property type="term" value="P:formation of translation preinitiation complex"/>
    <property type="evidence" value="ECO:0007669"/>
    <property type="project" value="TreeGrafter"/>
</dbReference>
<feature type="domain" description="PUA" evidence="4">
    <location>
        <begin position="109"/>
        <end position="191"/>
    </location>
</feature>
<dbReference type="GO" id="GO:0005737">
    <property type="term" value="C:cytoplasm"/>
    <property type="evidence" value="ECO:0007669"/>
    <property type="project" value="UniProtKB-SubCell"/>
</dbReference>
<dbReference type="SUPFAM" id="SSF88697">
    <property type="entry name" value="PUA domain-like"/>
    <property type="match status" value="1"/>
</dbReference>
<dbReference type="InterPro" id="IPR002478">
    <property type="entry name" value="PUA"/>
</dbReference>
<dbReference type="Pfam" id="PF17832">
    <property type="entry name" value="Pre-PUA"/>
    <property type="match status" value="1"/>
</dbReference>
<evidence type="ECO:0000313" key="5">
    <source>
        <dbReference type="EMBL" id="KAJ5145445.1"/>
    </source>
</evidence>
<proteinExistence type="inferred from homology"/>
<name>A0A9W9HEM6_9EURO</name>
<accession>A0A9W9HEM6</accession>
<dbReference type="Proteomes" id="UP001149079">
    <property type="component" value="Unassembled WGS sequence"/>
</dbReference>
<reference evidence="5" key="2">
    <citation type="journal article" date="2023" name="IMA Fungus">
        <title>Comparative genomic study of the Penicillium genus elucidates a diverse pangenome and 15 lateral gene transfer events.</title>
        <authorList>
            <person name="Petersen C."/>
            <person name="Sorensen T."/>
            <person name="Nielsen M.R."/>
            <person name="Sondergaard T.E."/>
            <person name="Sorensen J.L."/>
            <person name="Fitzpatrick D.A."/>
            <person name="Frisvad J.C."/>
            <person name="Nielsen K.L."/>
        </authorList>
    </citation>
    <scope>NUCLEOTIDE SEQUENCE</scope>
    <source>
        <strain evidence="5">IBT 22155</strain>
    </source>
</reference>
<keyword evidence="6" id="KW-1185">Reference proteome</keyword>
<dbReference type="InterPro" id="IPR004521">
    <property type="entry name" value="Uncharacterised_CHP00451"/>
</dbReference>
<reference evidence="5" key="1">
    <citation type="submission" date="2022-11" db="EMBL/GenBank/DDBJ databases">
        <authorList>
            <person name="Petersen C."/>
        </authorList>
    </citation>
    <scope>NUCLEOTIDE SEQUENCE</scope>
    <source>
        <strain evidence="5">IBT 22155</strain>
    </source>
</reference>
<evidence type="ECO:0000259" key="4">
    <source>
        <dbReference type="SMART" id="SM00359"/>
    </source>
</evidence>
<comment type="caution">
    <text evidence="5">The sequence shown here is derived from an EMBL/GenBank/DDBJ whole genome shotgun (WGS) entry which is preliminary data.</text>
</comment>
<protein>
    <recommendedName>
        <fullName evidence="3">Translation machinery-associated protein 20</fullName>
    </recommendedName>
</protein>
<gene>
    <name evidence="5" type="ORF">N7515_000009</name>
</gene>
<dbReference type="Gene3D" id="3.10.400.20">
    <property type="match status" value="1"/>
</dbReference>
<dbReference type="Pfam" id="PF01472">
    <property type="entry name" value="PUA"/>
    <property type="match status" value="1"/>
</dbReference>
<dbReference type="GO" id="GO:0003723">
    <property type="term" value="F:RNA binding"/>
    <property type="evidence" value="ECO:0007669"/>
    <property type="project" value="InterPro"/>
</dbReference>
<dbReference type="PROSITE" id="PS50890">
    <property type="entry name" value="PUA"/>
    <property type="match status" value="1"/>
</dbReference>
<dbReference type="InterPro" id="IPR016437">
    <property type="entry name" value="MCT-1/Tma20"/>
</dbReference>
<evidence type="ECO:0000256" key="3">
    <source>
        <dbReference type="PIRNR" id="PIRNR005067"/>
    </source>
</evidence>
<dbReference type="NCBIfam" id="TIGR00451">
    <property type="entry name" value="unchar_dom_2"/>
    <property type="match status" value="1"/>
</dbReference>
<comment type="similarity">
    <text evidence="3">Belongs to the TMA20 family.</text>
</comment>
<dbReference type="CDD" id="cd11609">
    <property type="entry name" value="MCT1_N"/>
    <property type="match status" value="1"/>
</dbReference>
<dbReference type="PANTHER" id="PTHR22798">
    <property type="entry name" value="MCT-1 PROTEIN"/>
    <property type="match status" value="1"/>
</dbReference>
<dbReference type="AlphaFoldDB" id="A0A9W9HEM6"/>
<dbReference type="PIRSF" id="PIRSF005067">
    <property type="entry name" value="Tma_RNA-bind_prd"/>
    <property type="match status" value="1"/>
</dbReference>
<evidence type="ECO:0000256" key="2">
    <source>
        <dbReference type="ARBA" id="ARBA00022490"/>
    </source>
</evidence>